<dbReference type="Proteomes" id="UP001189915">
    <property type="component" value="Unassembled WGS sequence"/>
</dbReference>
<evidence type="ECO:0000313" key="2">
    <source>
        <dbReference type="Proteomes" id="UP001189915"/>
    </source>
</evidence>
<accession>A0AAD2EUP9</accession>
<dbReference type="EMBL" id="CATWAF010000005">
    <property type="protein sequence ID" value="CAJ0703193.1"/>
    <property type="molecule type" value="Genomic_DNA"/>
</dbReference>
<protein>
    <submittedName>
        <fullName evidence="1">Uncharacterized protein</fullName>
    </submittedName>
</protein>
<sequence>MLSTANCRRSGACVTCSSVASASDCVSVRYKSDRRRSTINSGVVSKNALKMLSGSLASSTAPNWRASSSNVPANADTAGRTSADLVASSIGCPARSQQPQATTRSDSAACCSSGSAAHSAGSTRVSANRQCTSMSPSIRTRPRCASASHNASAECCERSQLKAGDAECGRSSFASFDLTSPKSCGSSMRCGAWAPNDASLDLAKTL</sequence>
<name>A0AAD2EUP9_9RALS</name>
<dbReference type="AlphaFoldDB" id="A0AAD2EUP9"/>
<reference evidence="1 2" key="1">
    <citation type="submission" date="2023-07" db="EMBL/GenBank/DDBJ databases">
        <authorList>
            <person name="Peeters C."/>
        </authorList>
    </citation>
    <scope>NUCLEOTIDE SEQUENCE [LARGE SCALE GENOMIC DNA]</scope>
    <source>
        <strain evidence="1 2">LMG 18091</strain>
    </source>
</reference>
<proteinExistence type="predicted"/>
<keyword evidence="2" id="KW-1185">Reference proteome</keyword>
<comment type="caution">
    <text evidence="1">The sequence shown here is derived from an EMBL/GenBank/DDBJ whole genome shotgun (WGS) entry which is preliminary data.</text>
</comment>
<gene>
    <name evidence="1" type="ORF">LMG18091_03870</name>
</gene>
<evidence type="ECO:0000313" key="1">
    <source>
        <dbReference type="EMBL" id="CAJ0703193.1"/>
    </source>
</evidence>
<organism evidence="1 2">
    <name type="scientific">Ralstonia wenshanensis</name>
    <dbReference type="NCBI Taxonomy" id="2842456"/>
    <lineage>
        <taxon>Bacteria</taxon>
        <taxon>Pseudomonadati</taxon>
        <taxon>Pseudomonadota</taxon>
        <taxon>Betaproteobacteria</taxon>
        <taxon>Burkholderiales</taxon>
        <taxon>Burkholderiaceae</taxon>
        <taxon>Ralstonia</taxon>
    </lineage>
</organism>